<evidence type="ECO:0000256" key="1">
    <source>
        <dbReference type="SAM" id="MobiDB-lite"/>
    </source>
</evidence>
<reference evidence="3" key="1">
    <citation type="submission" date="2022-05" db="EMBL/GenBank/DDBJ databases">
        <title>The Musa troglodytarum L. genome provides insights into the mechanism of non-climacteric behaviour and enrichment of carotenoids.</title>
        <authorList>
            <person name="Wang J."/>
        </authorList>
    </citation>
    <scope>NUCLEOTIDE SEQUENCE</scope>
    <source>
        <tissue evidence="3">Leaf</tissue>
    </source>
</reference>
<proteinExistence type="predicted"/>
<gene>
    <name evidence="3" type="ORF">MUK42_31587</name>
</gene>
<name>A0A9E7JZ47_9LILI</name>
<keyword evidence="4" id="KW-1185">Reference proteome</keyword>
<feature type="signal peptide" evidence="2">
    <location>
        <begin position="1"/>
        <end position="30"/>
    </location>
</feature>
<feature type="region of interest" description="Disordered" evidence="1">
    <location>
        <begin position="30"/>
        <end position="50"/>
    </location>
</feature>
<evidence type="ECO:0000256" key="2">
    <source>
        <dbReference type="SAM" id="SignalP"/>
    </source>
</evidence>
<organism evidence="3 4">
    <name type="scientific">Musa troglodytarum</name>
    <name type="common">fe'i banana</name>
    <dbReference type="NCBI Taxonomy" id="320322"/>
    <lineage>
        <taxon>Eukaryota</taxon>
        <taxon>Viridiplantae</taxon>
        <taxon>Streptophyta</taxon>
        <taxon>Embryophyta</taxon>
        <taxon>Tracheophyta</taxon>
        <taxon>Spermatophyta</taxon>
        <taxon>Magnoliopsida</taxon>
        <taxon>Liliopsida</taxon>
        <taxon>Zingiberales</taxon>
        <taxon>Musaceae</taxon>
        <taxon>Musa</taxon>
    </lineage>
</organism>
<evidence type="ECO:0000313" key="3">
    <source>
        <dbReference type="EMBL" id="URD97664.1"/>
    </source>
</evidence>
<accession>A0A9E7JZ47</accession>
<evidence type="ECO:0000313" key="4">
    <source>
        <dbReference type="Proteomes" id="UP001055439"/>
    </source>
</evidence>
<protein>
    <recommendedName>
        <fullName evidence="5">Transmembrane protein</fullName>
    </recommendedName>
</protein>
<sequence>MEHSTAKKTMSSMLMVALLFSALVISPSQSREVPVHAHQSTGGDDAASTRRLTRDVHFTPPPPADNSVGLRAQFNPYGL</sequence>
<dbReference type="EMBL" id="CP097506">
    <property type="protein sequence ID" value="URD97664.1"/>
    <property type="molecule type" value="Genomic_DNA"/>
</dbReference>
<keyword evidence="2" id="KW-0732">Signal</keyword>
<feature type="chain" id="PRO_5039310243" description="Transmembrane protein" evidence="2">
    <location>
        <begin position="31"/>
        <end position="79"/>
    </location>
</feature>
<dbReference type="AlphaFoldDB" id="A0A9E7JZ47"/>
<evidence type="ECO:0008006" key="5">
    <source>
        <dbReference type="Google" id="ProtNLM"/>
    </source>
</evidence>
<dbReference type="Proteomes" id="UP001055439">
    <property type="component" value="Chromosome 4"/>
</dbReference>